<evidence type="ECO:0000313" key="3">
    <source>
        <dbReference type="Proteomes" id="UP000183287"/>
    </source>
</evidence>
<dbReference type="PANTHER" id="PTHR45228:SF5">
    <property type="entry name" value="CYCLIC DI-GMP PHOSPHODIESTERASE VC_1348-RELATED"/>
    <property type="match status" value="1"/>
</dbReference>
<proteinExistence type="predicted"/>
<protein>
    <submittedName>
        <fullName evidence="2">HD domain-containing protein</fullName>
    </submittedName>
</protein>
<dbReference type="PANTHER" id="PTHR45228">
    <property type="entry name" value="CYCLIC DI-GMP PHOSPHODIESTERASE TM_0186-RELATED"/>
    <property type="match status" value="1"/>
</dbReference>
<accession>A0A1I4TXY0</accession>
<organism evidence="2 3">
    <name type="scientific">Nitrosomonas communis</name>
    <dbReference type="NCBI Taxonomy" id="44574"/>
    <lineage>
        <taxon>Bacteria</taxon>
        <taxon>Pseudomonadati</taxon>
        <taxon>Pseudomonadota</taxon>
        <taxon>Betaproteobacteria</taxon>
        <taxon>Nitrosomonadales</taxon>
        <taxon>Nitrosomonadaceae</taxon>
        <taxon>Nitrosomonas</taxon>
    </lineage>
</organism>
<dbReference type="InterPro" id="IPR003607">
    <property type="entry name" value="HD/PDEase_dom"/>
</dbReference>
<reference evidence="3" key="1">
    <citation type="submission" date="2016-10" db="EMBL/GenBank/DDBJ databases">
        <authorList>
            <person name="Varghese N."/>
            <person name="Submissions S."/>
        </authorList>
    </citation>
    <scope>NUCLEOTIDE SEQUENCE [LARGE SCALE GENOMIC DNA]</scope>
    <source>
        <strain evidence="3">Nm44</strain>
    </source>
</reference>
<sequence>MFNLLAETLVKALDLREHETGLHSKRVACHTLVLARRFTADPAVLQQIYWGALLHDIGKIGVPDAILLKPGPLTESEWGELRTHPEKGYQLISQIPGMVEAANIILCHEEHYDGTGYPRGLSSNQIPLGARLFMVIDTLDAITSDRAYRKGASYDVAKTEIERMSGSQFDP</sequence>
<dbReference type="PROSITE" id="PS51832">
    <property type="entry name" value="HD_GYP"/>
    <property type="match status" value="1"/>
</dbReference>
<evidence type="ECO:0000259" key="1">
    <source>
        <dbReference type="PROSITE" id="PS51832"/>
    </source>
</evidence>
<dbReference type="GO" id="GO:0008081">
    <property type="term" value="F:phosphoric diester hydrolase activity"/>
    <property type="evidence" value="ECO:0007669"/>
    <property type="project" value="UniProtKB-ARBA"/>
</dbReference>
<dbReference type="SMART" id="SM00471">
    <property type="entry name" value="HDc"/>
    <property type="match status" value="1"/>
</dbReference>
<dbReference type="Proteomes" id="UP000183287">
    <property type="component" value="Unassembled WGS sequence"/>
</dbReference>
<dbReference type="AlphaFoldDB" id="A0A1I4TXY0"/>
<gene>
    <name evidence="2" type="ORF">SAMN05421863_10565</name>
</gene>
<dbReference type="Pfam" id="PF13487">
    <property type="entry name" value="HD_5"/>
    <property type="match status" value="1"/>
</dbReference>
<dbReference type="CDD" id="cd00077">
    <property type="entry name" value="HDc"/>
    <property type="match status" value="1"/>
</dbReference>
<dbReference type="InterPro" id="IPR052020">
    <property type="entry name" value="Cyclic_di-GMP/3'3'-cGAMP_PDE"/>
</dbReference>
<dbReference type="InterPro" id="IPR037522">
    <property type="entry name" value="HD_GYP_dom"/>
</dbReference>
<dbReference type="EMBL" id="FOUB01000056">
    <property type="protein sequence ID" value="SFM81477.1"/>
    <property type="molecule type" value="Genomic_DNA"/>
</dbReference>
<dbReference type="SUPFAM" id="SSF109604">
    <property type="entry name" value="HD-domain/PDEase-like"/>
    <property type="match status" value="1"/>
</dbReference>
<name>A0A1I4TXY0_9PROT</name>
<keyword evidence="3" id="KW-1185">Reference proteome</keyword>
<evidence type="ECO:0000313" key="2">
    <source>
        <dbReference type="EMBL" id="SFM81477.1"/>
    </source>
</evidence>
<feature type="domain" description="HD-GYP" evidence="1">
    <location>
        <begin position="1"/>
        <end position="171"/>
    </location>
</feature>
<dbReference type="Gene3D" id="1.10.3210.10">
    <property type="entry name" value="Hypothetical protein af1432"/>
    <property type="match status" value="1"/>
</dbReference>